<feature type="region of interest" description="Disordered" evidence="2">
    <location>
        <begin position="514"/>
        <end position="549"/>
    </location>
</feature>
<feature type="coiled-coil region" evidence="1">
    <location>
        <begin position="423"/>
        <end position="506"/>
    </location>
</feature>
<evidence type="ECO:0000256" key="1">
    <source>
        <dbReference type="SAM" id="Coils"/>
    </source>
</evidence>
<dbReference type="EMBL" id="CCKQ01010609">
    <property type="protein sequence ID" value="CDW82131.1"/>
    <property type="molecule type" value="Genomic_DNA"/>
</dbReference>
<feature type="region of interest" description="Disordered" evidence="2">
    <location>
        <begin position="226"/>
        <end position="253"/>
    </location>
</feature>
<feature type="compositionally biased region" description="Polar residues" evidence="2">
    <location>
        <begin position="523"/>
        <end position="549"/>
    </location>
</feature>
<proteinExistence type="predicted"/>
<organism evidence="3 4">
    <name type="scientific">Stylonychia lemnae</name>
    <name type="common">Ciliate</name>
    <dbReference type="NCBI Taxonomy" id="5949"/>
    <lineage>
        <taxon>Eukaryota</taxon>
        <taxon>Sar</taxon>
        <taxon>Alveolata</taxon>
        <taxon>Ciliophora</taxon>
        <taxon>Intramacronucleata</taxon>
        <taxon>Spirotrichea</taxon>
        <taxon>Stichotrichia</taxon>
        <taxon>Sporadotrichida</taxon>
        <taxon>Oxytrichidae</taxon>
        <taxon>Stylonychinae</taxon>
        <taxon>Stylonychia</taxon>
    </lineage>
</organism>
<dbReference type="Proteomes" id="UP000039865">
    <property type="component" value="Unassembled WGS sequence"/>
</dbReference>
<name>A0A078AJR5_STYLE</name>
<reference evidence="3 4" key="1">
    <citation type="submission" date="2014-06" db="EMBL/GenBank/DDBJ databases">
        <authorList>
            <person name="Swart Estienne"/>
        </authorList>
    </citation>
    <scope>NUCLEOTIDE SEQUENCE [LARGE SCALE GENOMIC DNA]</scope>
    <source>
        <strain evidence="3 4">130c</strain>
    </source>
</reference>
<sequence>MRRTSEQRSKTNQSFHPVQQTFGNQDSDDELSITCLSKDKSKTYNQTVKQNCRSRLDNLKLKATVPTKRAAITKIMLDEEDTSNQQPLTTNEECDEHELQKYQTEVGAGICTTPITETFIGDTCSDTQSQYPSLLELQKNNPFINKRLSIIKKTYKLQGSLSPSDITSSISNKGQLNLTSANLSSMNSNSQTAIVSRKKNGESQQRFNMAEETQKVIRATQQKLNRNRNSVGAKPAQSNNPLNNTTTTHTSEISQVRNTYNKLARDYACLQAMYDRADLKLKDCYLKLNNTIQINCSLQQELRTKNVTIDNLMKSKTQAEDKVKELKEENTKLQRFMIQGSKGSVLAEQNKDLREKLKVLEQERDKLENFYNHAQYEKKTKDDNIKVLQNAIEMRVDTICNKMGYTETDKSFDETPGGVYVELMKAKNELECERKLRQKLATRVLDLEKQLIKEKSRVDDYKFIRENDNQEIIRLEQEVQQFNQTLIRLEKEKQDLRQEISDLQLQIKHYLPQSTIRHERQKSQTTTPKQELKSINLSQQNQPAPSTATPCHYQVDLIKEKDKEIQILNREKQTIDDNYREQMQMMQEAIMELKQNYDALKVKVDCKKTLTIPTILSNDADDRSNTNQRTSQFNVTMLHSEESQKSLIELKPMFNELKNENTISFNLLVNNQQSYTNLNADPNVYEKSQPILNKECPVSNKSNVSMNKPQGALRELQVLEFNQSEKVLPQYQLYHQKPQQSIIIDLDEEDKENQSRSDLNTLENNLFNDNSKTLSLSSLM</sequence>
<feature type="compositionally biased region" description="Polar residues" evidence="2">
    <location>
        <begin position="10"/>
        <end position="25"/>
    </location>
</feature>
<feature type="compositionally biased region" description="Low complexity" evidence="2">
    <location>
        <begin position="239"/>
        <end position="250"/>
    </location>
</feature>
<keyword evidence="4" id="KW-1185">Reference proteome</keyword>
<evidence type="ECO:0000256" key="2">
    <source>
        <dbReference type="SAM" id="MobiDB-lite"/>
    </source>
</evidence>
<protein>
    <submittedName>
        <fullName evidence="3">Uncharacterized protein</fullName>
    </submittedName>
</protein>
<evidence type="ECO:0000313" key="3">
    <source>
        <dbReference type="EMBL" id="CDW82131.1"/>
    </source>
</evidence>
<feature type="coiled-coil region" evidence="1">
    <location>
        <begin position="558"/>
        <end position="603"/>
    </location>
</feature>
<feature type="region of interest" description="Disordered" evidence="2">
    <location>
        <begin position="1"/>
        <end position="29"/>
    </location>
</feature>
<feature type="coiled-coil region" evidence="1">
    <location>
        <begin position="309"/>
        <end position="377"/>
    </location>
</feature>
<evidence type="ECO:0000313" key="4">
    <source>
        <dbReference type="Proteomes" id="UP000039865"/>
    </source>
</evidence>
<accession>A0A078AJR5</accession>
<keyword evidence="1" id="KW-0175">Coiled coil</keyword>
<dbReference type="InParanoid" id="A0A078AJR5"/>
<gene>
    <name evidence="3" type="primary">Contig11016.g11770</name>
    <name evidence="3" type="ORF">STYLEM_11158</name>
</gene>
<dbReference type="AlphaFoldDB" id="A0A078AJR5"/>